<feature type="compositionally biased region" description="Polar residues" evidence="1">
    <location>
        <begin position="180"/>
        <end position="192"/>
    </location>
</feature>
<name>A0AAN6X9P3_9PEZI</name>
<dbReference type="EMBL" id="MU864008">
    <property type="protein sequence ID" value="KAK4195601.1"/>
    <property type="molecule type" value="Genomic_DNA"/>
</dbReference>
<dbReference type="AlphaFoldDB" id="A0AAN6X9P3"/>
<dbReference type="Proteomes" id="UP001303160">
    <property type="component" value="Unassembled WGS sequence"/>
</dbReference>
<evidence type="ECO:0000313" key="3">
    <source>
        <dbReference type="Proteomes" id="UP001303160"/>
    </source>
</evidence>
<reference evidence="2" key="1">
    <citation type="journal article" date="2023" name="Mol. Phylogenet. Evol.">
        <title>Genome-scale phylogeny and comparative genomics of the fungal order Sordariales.</title>
        <authorList>
            <person name="Hensen N."/>
            <person name="Bonometti L."/>
            <person name="Westerberg I."/>
            <person name="Brannstrom I.O."/>
            <person name="Guillou S."/>
            <person name="Cros-Aarteil S."/>
            <person name="Calhoun S."/>
            <person name="Haridas S."/>
            <person name="Kuo A."/>
            <person name="Mondo S."/>
            <person name="Pangilinan J."/>
            <person name="Riley R."/>
            <person name="LaButti K."/>
            <person name="Andreopoulos B."/>
            <person name="Lipzen A."/>
            <person name="Chen C."/>
            <person name="Yan M."/>
            <person name="Daum C."/>
            <person name="Ng V."/>
            <person name="Clum A."/>
            <person name="Steindorff A."/>
            <person name="Ohm R.A."/>
            <person name="Martin F."/>
            <person name="Silar P."/>
            <person name="Natvig D.O."/>
            <person name="Lalanne C."/>
            <person name="Gautier V."/>
            <person name="Ament-Velasquez S.L."/>
            <person name="Kruys A."/>
            <person name="Hutchinson M.I."/>
            <person name="Powell A.J."/>
            <person name="Barry K."/>
            <person name="Miller A.N."/>
            <person name="Grigoriev I.V."/>
            <person name="Debuchy R."/>
            <person name="Gladieux P."/>
            <person name="Hiltunen Thoren M."/>
            <person name="Johannesson H."/>
        </authorList>
    </citation>
    <scope>NUCLEOTIDE SEQUENCE</scope>
    <source>
        <strain evidence="2">CBS 315.58</strain>
    </source>
</reference>
<feature type="non-terminal residue" evidence="2">
    <location>
        <position position="347"/>
    </location>
</feature>
<evidence type="ECO:0000256" key="1">
    <source>
        <dbReference type="SAM" id="MobiDB-lite"/>
    </source>
</evidence>
<comment type="caution">
    <text evidence="2">The sequence shown here is derived from an EMBL/GenBank/DDBJ whole genome shotgun (WGS) entry which is preliminary data.</text>
</comment>
<gene>
    <name evidence="2" type="ORF">QBC40DRAFT_153515</name>
</gene>
<sequence length="347" mass="38948">MQRLYDNKLPSDEIFDLVGSNCALDAIIIAAQTTGNAEKLTAALKTALKQGTDSARSSMNLSIVYLRAILQDAFNASGADPQQPNDMWLALKQQRFTQTIDIVSMKARLRKEHTQNRKLRKGFQDTAGPITFLETFSSAPNRDDWLEEGSPACNPSSMIRRGSGAQEISTRADSSGIGRETSSSTMENSKSGQFFDGSMSSDEELPRDGEPIPKNQSFEEFTADTRDLRECCICGEQQSLQMFLLRNHYRPEEPFILPITSCFGCSRILKAMGALPNGEDPVTEALPDAQITDQKERNLWQKTRRMVIQSYLLRSLWSGSETSSTWLRCPCENFVQLMRFYSIFLES</sequence>
<proteinExistence type="predicted"/>
<protein>
    <submittedName>
        <fullName evidence="2">Uncharacterized protein</fullName>
    </submittedName>
</protein>
<keyword evidence="3" id="KW-1185">Reference proteome</keyword>
<accession>A0AAN6X9P3</accession>
<evidence type="ECO:0000313" key="2">
    <source>
        <dbReference type="EMBL" id="KAK4195601.1"/>
    </source>
</evidence>
<feature type="region of interest" description="Disordered" evidence="1">
    <location>
        <begin position="147"/>
        <end position="218"/>
    </location>
</feature>
<reference evidence="2" key="2">
    <citation type="submission" date="2023-05" db="EMBL/GenBank/DDBJ databases">
        <authorList>
            <consortium name="Lawrence Berkeley National Laboratory"/>
            <person name="Steindorff A."/>
            <person name="Hensen N."/>
            <person name="Bonometti L."/>
            <person name="Westerberg I."/>
            <person name="Brannstrom I.O."/>
            <person name="Guillou S."/>
            <person name="Cros-Aarteil S."/>
            <person name="Calhoun S."/>
            <person name="Haridas S."/>
            <person name="Kuo A."/>
            <person name="Mondo S."/>
            <person name="Pangilinan J."/>
            <person name="Riley R."/>
            <person name="Labutti K."/>
            <person name="Andreopoulos B."/>
            <person name="Lipzen A."/>
            <person name="Chen C."/>
            <person name="Yanf M."/>
            <person name="Daum C."/>
            <person name="Ng V."/>
            <person name="Clum A."/>
            <person name="Ohm R."/>
            <person name="Martin F."/>
            <person name="Silar P."/>
            <person name="Natvig D."/>
            <person name="Lalanne C."/>
            <person name="Gautier V."/>
            <person name="Ament-Velasquez S.L."/>
            <person name="Kruys A."/>
            <person name="Hutchinson M.I."/>
            <person name="Powell A.J."/>
            <person name="Barry K."/>
            <person name="Miller A.N."/>
            <person name="Grigoriev I.V."/>
            <person name="Debuchy R."/>
            <person name="Gladieux P."/>
            <person name="Thoren M.H."/>
            <person name="Johannesson H."/>
        </authorList>
    </citation>
    <scope>NUCLEOTIDE SEQUENCE</scope>
    <source>
        <strain evidence="2">CBS 315.58</strain>
    </source>
</reference>
<organism evidence="2 3">
    <name type="scientific">Triangularia verruculosa</name>
    <dbReference type="NCBI Taxonomy" id="2587418"/>
    <lineage>
        <taxon>Eukaryota</taxon>
        <taxon>Fungi</taxon>
        <taxon>Dikarya</taxon>
        <taxon>Ascomycota</taxon>
        <taxon>Pezizomycotina</taxon>
        <taxon>Sordariomycetes</taxon>
        <taxon>Sordariomycetidae</taxon>
        <taxon>Sordariales</taxon>
        <taxon>Podosporaceae</taxon>
        <taxon>Triangularia</taxon>
    </lineage>
</organism>